<dbReference type="EMBL" id="JBJJXI010000111">
    <property type="protein sequence ID" value="KAL3391261.1"/>
    <property type="molecule type" value="Genomic_DNA"/>
</dbReference>
<reference evidence="2 3" key="1">
    <citation type="journal article" date="2024" name="bioRxiv">
        <title>A reference genome for Trichogramma kaykai: A tiny desert-dwelling parasitoid wasp with competing sex-ratio distorters.</title>
        <authorList>
            <person name="Culotta J."/>
            <person name="Lindsey A.R."/>
        </authorList>
    </citation>
    <scope>NUCLEOTIDE SEQUENCE [LARGE SCALE GENOMIC DNA]</scope>
    <source>
        <strain evidence="2 3">KSX58</strain>
    </source>
</reference>
<organism evidence="2 3">
    <name type="scientific">Trichogramma kaykai</name>
    <dbReference type="NCBI Taxonomy" id="54128"/>
    <lineage>
        <taxon>Eukaryota</taxon>
        <taxon>Metazoa</taxon>
        <taxon>Ecdysozoa</taxon>
        <taxon>Arthropoda</taxon>
        <taxon>Hexapoda</taxon>
        <taxon>Insecta</taxon>
        <taxon>Pterygota</taxon>
        <taxon>Neoptera</taxon>
        <taxon>Endopterygota</taxon>
        <taxon>Hymenoptera</taxon>
        <taxon>Apocrita</taxon>
        <taxon>Proctotrupomorpha</taxon>
        <taxon>Chalcidoidea</taxon>
        <taxon>Trichogrammatidae</taxon>
        <taxon>Trichogramma</taxon>
    </lineage>
</organism>
<accession>A0ABD2WE46</accession>
<dbReference type="Proteomes" id="UP001627154">
    <property type="component" value="Unassembled WGS sequence"/>
</dbReference>
<keyword evidence="3" id="KW-1185">Reference proteome</keyword>
<proteinExistence type="predicted"/>
<dbReference type="AlphaFoldDB" id="A0ABD2WE46"/>
<evidence type="ECO:0000313" key="2">
    <source>
        <dbReference type="EMBL" id="KAL3391261.1"/>
    </source>
</evidence>
<sequence length="201" mass="22661">MRHHSTVTRVEMLAHAASITFLTLAIVSSTTGSCLSYGHSCWGAHGKRSGTEPQRQEVYLTDERVLPLTLSDRLLLPKLLNRRSQLGARIRDKVLIKDQAHNLNDETGATRLKHGMPPDIMSDIDDPSYYPRRGLMLQRAEVPDNLSTPQGKQQAESEDEFMDSRFYQLLDQEFGFRRKGSLLIARLSNLNPSRVNPCDGT</sequence>
<name>A0ABD2WE46_9HYME</name>
<evidence type="ECO:0000256" key="1">
    <source>
        <dbReference type="SAM" id="SignalP"/>
    </source>
</evidence>
<evidence type="ECO:0000313" key="3">
    <source>
        <dbReference type="Proteomes" id="UP001627154"/>
    </source>
</evidence>
<keyword evidence="1" id="KW-0732">Signal</keyword>
<feature type="chain" id="PRO_5044871731" evidence="1">
    <location>
        <begin position="33"/>
        <end position="201"/>
    </location>
</feature>
<gene>
    <name evidence="2" type="ORF">TKK_013995</name>
</gene>
<feature type="signal peptide" evidence="1">
    <location>
        <begin position="1"/>
        <end position="32"/>
    </location>
</feature>
<protein>
    <submittedName>
        <fullName evidence="2">Uncharacterized protein</fullName>
    </submittedName>
</protein>
<dbReference type="PROSITE" id="PS51257">
    <property type="entry name" value="PROKAR_LIPOPROTEIN"/>
    <property type="match status" value="1"/>
</dbReference>
<comment type="caution">
    <text evidence="2">The sequence shown here is derived from an EMBL/GenBank/DDBJ whole genome shotgun (WGS) entry which is preliminary data.</text>
</comment>